<evidence type="ECO:0000256" key="1">
    <source>
        <dbReference type="SAM" id="MobiDB-lite"/>
    </source>
</evidence>
<evidence type="ECO:0000313" key="3">
    <source>
        <dbReference type="Proteomes" id="UP000541444"/>
    </source>
</evidence>
<keyword evidence="3" id="KW-1185">Reference proteome</keyword>
<feature type="non-terminal residue" evidence="2">
    <location>
        <position position="1"/>
    </location>
</feature>
<feature type="compositionally biased region" description="Low complexity" evidence="1">
    <location>
        <begin position="9"/>
        <end position="25"/>
    </location>
</feature>
<dbReference type="EMBL" id="JACGCM010000452">
    <property type="protein sequence ID" value="KAF6171901.1"/>
    <property type="molecule type" value="Genomic_DNA"/>
</dbReference>
<feature type="region of interest" description="Disordered" evidence="1">
    <location>
        <begin position="1"/>
        <end position="25"/>
    </location>
</feature>
<dbReference type="AlphaFoldDB" id="A0A7J7NXH4"/>
<comment type="caution">
    <text evidence="2">The sequence shown here is derived from an EMBL/GenBank/DDBJ whole genome shotgun (WGS) entry which is preliminary data.</text>
</comment>
<sequence>LSSLKDHNNNNNTNSLPPSNHNTTPIIFTTTFKTQSTNSNSEPQTRLIAQNVSSQCTIKDIQSLSQKHGRVVWLMSSYLCLTRLKSRDCLLLQWSRKKRL</sequence>
<dbReference type="Proteomes" id="UP000541444">
    <property type="component" value="Unassembled WGS sequence"/>
</dbReference>
<reference evidence="2 3" key="1">
    <citation type="journal article" date="2020" name="IScience">
        <title>Genome Sequencing of the Endangered Kingdonia uniflora (Circaeasteraceae, Ranunculales) Reveals Potential Mechanisms of Evolutionary Specialization.</title>
        <authorList>
            <person name="Sun Y."/>
            <person name="Deng T."/>
            <person name="Zhang A."/>
            <person name="Moore M.J."/>
            <person name="Landis J.B."/>
            <person name="Lin N."/>
            <person name="Zhang H."/>
            <person name="Zhang X."/>
            <person name="Huang J."/>
            <person name="Zhang X."/>
            <person name="Sun H."/>
            <person name="Wang H."/>
        </authorList>
    </citation>
    <scope>NUCLEOTIDE SEQUENCE [LARGE SCALE GENOMIC DNA]</scope>
    <source>
        <strain evidence="2">TB1705</strain>
        <tissue evidence="2">Leaf</tissue>
    </source>
</reference>
<name>A0A7J7NXH4_9MAGN</name>
<accession>A0A7J7NXH4</accession>
<dbReference type="OrthoDB" id="1739953at2759"/>
<evidence type="ECO:0000313" key="2">
    <source>
        <dbReference type="EMBL" id="KAF6171901.1"/>
    </source>
</evidence>
<protein>
    <submittedName>
        <fullName evidence="2">Uncharacterized protein</fullName>
    </submittedName>
</protein>
<gene>
    <name evidence="2" type="ORF">GIB67_011798</name>
</gene>
<proteinExistence type="predicted"/>
<organism evidence="2 3">
    <name type="scientific">Kingdonia uniflora</name>
    <dbReference type="NCBI Taxonomy" id="39325"/>
    <lineage>
        <taxon>Eukaryota</taxon>
        <taxon>Viridiplantae</taxon>
        <taxon>Streptophyta</taxon>
        <taxon>Embryophyta</taxon>
        <taxon>Tracheophyta</taxon>
        <taxon>Spermatophyta</taxon>
        <taxon>Magnoliopsida</taxon>
        <taxon>Ranunculales</taxon>
        <taxon>Circaeasteraceae</taxon>
        <taxon>Kingdonia</taxon>
    </lineage>
</organism>